<sequence>MPYALFCNEAKLSKAYPTEGDVWRLARQSGLVVDVMINARRSAGYLQLDNDYEIRPCAAEPEEDPWQNRAEAEQEFNIPFAS</sequence>
<reference evidence="1" key="1">
    <citation type="submission" date="2020-05" db="EMBL/GenBank/DDBJ databases">
        <title>Nod-independent and nitrogen-fixing Bradyrhizobium aeschynomene sp. nov. isolated from nodules of Aeschynomene indica.</title>
        <authorList>
            <person name="Zhang Z."/>
        </authorList>
    </citation>
    <scope>NUCLEOTIDE SEQUENCE</scope>
    <source>
        <strain evidence="1">83012</strain>
    </source>
</reference>
<evidence type="ECO:0000313" key="1">
    <source>
        <dbReference type="EMBL" id="NPU63443.1"/>
    </source>
</evidence>
<keyword evidence="2" id="KW-1185">Reference proteome</keyword>
<dbReference type="Proteomes" id="UP000886476">
    <property type="component" value="Unassembled WGS sequence"/>
</dbReference>
<protein>
    <submittedName>
        <fullName evidence="1">Uncharacterized protein</fullName>
    </submittedName>
</protein>
<organism evidence="1 2">
    <name type="scientific">Bradyrhizobium aeschynomenes</name>
    <dbReference type="NCBI Taxonomy" id="2734909"/>
    <lineage>
        <taxon>Bacteria</taxon>
        <taxon>Pseudomonadati</taxon>
        <taxon>Pseudomonadota</taxon>
        <taxon>Alphaproteobacteria</taxon>
        <taxon>Hyphomicrobiales</taxon>
        <taxon>Nitrobacteraceae</taxon>
        <taxon>Bradyrhizobium</taxon>
    </lineage>
</organism>
<name>A0ABX2C644_9BRAD</name>
<gene>
    <name evidence="1" type="ORF">HL667_00335</name>
</gene>
<accession>A0ABX2C644</accession>
<dbReference type="RefSeq" id="WP_172107954.1">
    <property type="nucleotide sequence ID" value="NZ_JABFDM010000002.1"/>
</dbReference>
<proteinExistence type="predicted"/>
<evidence type="ECO:0000313" key="2">
    <source>
        <dbReference type="Proteomes" id="UP000886476"/>
    </source>
</evidence>
<comment type="caution">
    <text evidence="1">The sequence shown here is derived from an EMBL/GenBank/DDBJ whole genome shotgun (WGS) entry which is preliminary data.</text>
</comment>
<dbReference type="EMBL" id="JABFDN010000001">
    <property type="protein sequence ID" value="NPU63443.1"/>
    <property type="molecule type" value="Genomic_DNA"/>
</dbReference>